<dbReference type="PANTHER" id="PTHR30244:SF9">
    <property type="entry name" value="PROTEIN RV3402C"/>
    <property type="match status" value="1"/>
</dbReference>
<evidence type="ECO:0000256" key="4">
    <source>
        <dbReference type="PIRSR" id="PIRSR000390-2"/>
    </source>
</evidence>
<dbReference type="GO" id="GO:0000271">
    <property type="term" value="P:polysaccharide biosynthetic process"/>
    <property type="evidence" value="ECO:0007669"/>
    <property type="project" value="TreeGrafter"/>
</dbReference>
<dbReference type="PIRSF" id="PIRSF000390">
    <property type="entry name" value="PLP_StrS"/>
    <property type="match status" value="1"/>
</dbReference>
<evidence type="ECO:0000256" key="1">
    <source>
        <dbReference type="ARBA" id="ARBA00022898"/>
    </source>
</evidence>
<dbReference type="InterPro" id="IPR015421">
    <property type="entry name" value="PyrdxlP-dep_Trfase_major"/>
</dbReference>
<keyword evidence="1 4" id="KW-0663">Pyridoxal phosphate</keyword>
<evidence type="ECO:0000256" key="5">
    <source>
        <dbReference type="RuleBase" id="RU004508"/>
    </source>
</evidence>
<protein>
    <recommendedName>
        <fullName evidence="8">DegT/DnrJ/EryC1/StrS aminotransferase</fullName>
    </recommendedName>
</protein>
<dbReference type="InterPro" id="IPR000653">
    <property type="entry name" value="DegT/StrS_aminotransferase"/>
</dbReference>
<dbReference type="PANTHER" id="PTHR30244">
    <property type="entry name" value="TRANSAMINASE"/>
    <property type="match status" value="1"/>
</dbReference>
<dbReference type="Gene3D" id="3.40.640.10">
    <property type="entry name" value="Type I PLP-dependent aspartate aminotransferase-like (Major domain)"/>
    <property type="match status" value="1"/>
</dbReference>
<evidence type="ECO:0008006" key="8">
    <source>
        <dbReference type="Google" id="ProtNLM"/>
    </source>
</evidence>
<feature type="active site" description="Proton acceptor" evidence="3">
    <location>
        <position position="190"/>
    </location>
</feature>
<gene>
    <name evidence="6" type="ORF">GCM10011430_27780</name>
</gene>
<evidence type="ECO:0000256" key="2">
    <source>
        <dbReference type="ARBA" id="ARBA00037999"/>
    </source>
</evidence>
<dbReference type="SUPFAM" id="SSF53383">
    <property type="entry name" value="PLP-dependent transferases"/>
    <property type="match status" value="1"/>
</dbReference>
<evidence type="ECO:0000256" key="3">
    <source>
        <dbReference type="PIRSR" id="PIRSR000390-1"/>
    </source>
</evidence>
<dbReference type="EMBL" id="BMDP01000004">
    <property type="protein sequence ID" value="GGI55604.1"/>
    <property type="molecule type" value="Genomic_DNA"/>
</dbReference>
<dbReference type="Proteomes" id="UP000627205">
    <property type="component" value="Unassembled WGS sequence"/>
</dbReference>
<keyword evidence="7" id="KW-1185">Reference proteome</keyword>
<dbReference type="InterPro" id="IPR015424">
    <property type="entry name" value="PyrdxlP-dep_Trfase"/>
</dbReference>
<dbReference type="GO" id="GO:0008483">
    <property type="term" value="F:transaminase activity"/>
    <property type="evidence" value="ECO:0007669"/>
    <property type="project" value="TreeGrafter"/>
</dbReference>
<evidence type="ECO:0000313" key="7">
    <source>
        <dbReference type="Proteomes" id="UP000627205"/>
    </source>
</evidence>
<feature type="modified residue" description="N6-(pyridoxal phosphate)lysine" evidence="4">
    <location>
        <position position="190"/>
    </location>
</feature>
<dbReference type="RefSeq" id="WP_188422712.1">
    <property type="nucleotide sequence ID" value="NZ_BMDP01000004.1"/>
</dbReference>
<evidence type="ECO:0000313" key="6">
    <source>
        <dbReference type="EMBL" id="GGI55604.1"/>
    </source>
</evidence>
<comment type="caution">
    <text evidence="6">The sequence shown here is derived from an EMBL/GenBank/DDBJ whole genome shotgun (WGS) entry which is preliminary data.</text>
</comment>
<proteinExistence type="inferred from homology"/>
<reference evidence="6" key="1">
    <citation type="journal article" date="2014" name="Int. J. Syst. Evol. Microbiol.">
        <title>Complete genome sequence of Corynebacterium casei LMG S-19264T (=DSM 44701T), isolated from a smear-ripened cheese.</title>
        <authorList>
            <consortium name="US DOE Joint Genome Institute (JGI-PGF)"/>
            <person name="Walter F."/>
            <person name="Albersmeier A."/>
            <person name="Kalinowski J."/>
            <person name="Ruckert C."/>
        </authorList>
    </citation>
    <scope>NUCLEOTIDE SEQUENCE</scope>
    <source>
        <strain evidence="6">CCM 7664</strain>
    </source>
</reference>
<dbReference type="GO" id="GO:0030170">
    <property type="term" value="F:pyridoxal phosphate binding"/>
    <property type="evidence" value="ECO:0007669"/>
    <property type="project" value="TreeGrafter"/>
</dbReference>
<accession>A0A8J3B671</accession>
<dbReference type="Pfam" id="PF01041">
    <property type="entry name" value="DegT_DnrJ_EryC1"/>
    <property type="match status" value="1"/>
</dbReference>
<name>A0A8J3B671_9BURK</name>
<reference evidence="6" key="2">
    <citation type="submission" date="2020-09" db="EMBL/GenBank/DDBJ databases">
        <authorList>
            <person name="Sun Q."/>
            <person name="Sedlacek I."/>
        </authorList>
    </citation>
    <scope>NUCLEOTIDE SEQUENCE</scope>
    <source>
        <strain evidence="6">CCM 7664</strain>
    </source>
</reference>
<sequence length="393" mass="42108">MTHFRPIPLLVPHLPDRHALAPYLEQIDHNRHYSNFGPLNHALEARLASLFEEHATHAVHIATTSSATLGLELTLHNLDLPPGSGVVVPALTFVASLTAILRAGYVPVIADIDPDNWLITPEIAAEAATKTGARAVLAVAAFGQPQNTQRWSAFQQKTGIKVVIDAAGAFGSQWTEAADIPVVYSMHATKSLAAGEGGFVASGNSDLIDEVRQLSNFGINLDTHAGLPVGHLSQVGSNAKLSEYHAAVAHASLDQWPAQAALRQRIHRTYRQTLDASCGEHLQWQAGAILAAPTTFCVGMAQEARARLEQLCHARGIATRRWYQPLLHQHAAKVEPTIKLPVPVAESVASGLIGLPFSSFMTQDDITHVAEAVGLATANTRIQSSLTLDSHHG</sequence>
<dbReference type="AlphaFoldDB" id="A0A8J3B671"/>
<organism evidence="6 7">
    <name type="scientific">Oxalicibacterium solurbis</name>
    <dbReference type="NCBI Taxonomy" id="69280"/>
    <lineage>
        <taxon>Bacteria</taxon>
        <taxon>Pseudomonadati</taxon>
        <taxon>Pseudomonadota</taxon>
        <taxon>Betaproteobacteria</taxon>
        <taxon>Burkholderiales</taxon>
        <taxon>Oxalobacteraceae</taxon>
        <taxon>Oxalicibacterium</taxon>
    </lineage>
</organism>
<comment type="similarity">
    <text evidence="2 5">Belongs to the DegT/DnrJ/EryC1 family.</text>
</comment>